<dbReference type="AlphaFoldDB" id="Q4DQJ8"/>
<keyword evidence="1" id="KW-1133">Transmembrane helix</keyword>
<dbReference type="InParanoid" id="Q4DQJ8"/>
<gene>
    <name evidence="2" type="ORF">Tc00.1047053507723.60</name>
</gene>
<keyword evidence="1" id="KW-0812">Transmembrane</keyword>
<reference evidence="2 3" key="1">
    <citation type="journal article" date="2005" name="Science">
        <title>The genome sequence of Trypanosoma cruzi, etiologic agent of Chagas disease.</title>
        <authorList>
            <person name="El-Sayed N.M."/>
            <person name="Myler P.J."/>
            <person name="Bartholomeu D.C."/>
            <person name="Nilsson D."/>
            <person name="Aggarwal G."/>
            <person name="Tran A.N."/>
            <person name="Ghedin E."/>
            <person name="Worthey E.A."/>
            <person name="Delcher A.L."/>
            <person name="Blandin G."/>
            <person name="Westenberger S.J."/>
            <person name="Caler E."/>
            <person name="Cerqueira G.C."/>
            <person name="Branche C."/>
            <person name="Haas B."/>
            <person name="Anupama A."/>
            <person name="Arner E."/>
            <person name="Aslund L."/>
            <person name="Attipoe P."/>
            <person name="Bontempi E."/>
            <person name="Bringaud F."/>
            <person name="Burton P."/>
            <person name="Cadag E."/>
            <person name="Campbell D.A."/>
            <person name="Carrington M."/>
            <person name="Crabtree J."/>
            <person name="Darban H."/>
            <person name="da Silveira J.F."/>
            <person name="de Jong P."/>
            <person name="Edwards K."/>
            <person name="Englund P.T."/>
            <person name="Fazelina G."/>
            <person name="Feldblyum T."/>
            <person name="Ferella M."/>
            <person name="Frasch A.C."/>
            <person name="Gull K."/>
            <person name="Horn D."/>
            <person name="Hou L."/>
            <person name="Huang Y."/>
            <person name="Kindlund E."/>
            <person name="Klingbeil M."/>
            <person name="Kluge S."/>
            <person name="Koo H."/>
            <person name="Lacerda D."/>
            <person name="Levin M.J."/>
            <person name="Lorenzi H."/>
            <person name="Louie T."/>
            <person name="Machado C.R."/>
            <person name="McCulloch R."/>
            <person name="McKenna A."/>
            <person name="Mizuno Y."/>
            <person name="Mottram J.C."/>
            <person name="Nelson S."/>
            <person name="Ochaya S."/>
            <person name="Osoegawa K."/>
            <person name="Pai G."/>
            <person name="Parsons M."/>
            <person name="Pentony M."/>
            <person name="Pettersson U."/>
            <person name="Pop M."/>
            <person name="Ramirez J.L."/>
            <person name="Rinta J."/>
            <person name="Robertson L."/>
            <person name="Salzberg S.L."/>
            <person name="Sanchez D.O."/>
            <person name="Seyler A."/>
            <person name="Sharma R."/>
            <person name="Shetty J."/>
            <person name="Simpson A.J."/>
            <person name="Sisk E."/>
            <person name="Tammi M.T."/>
            <person name="Tarleton R."/>
            <person name="Teixeira S."/>
            <person name="Van Aken S."/>
            <person name="Vogt C."/>
            <person name="Ward P.N."/>
            <person name="Wickstead B."/>
            <person name="Wortman J."/>
            <person name="White O."/>
            <person name="Fraser C.M."/>
            <person name="Stuart K.D."/>
            <person name="Andersson B."/>
        </authorList>
    </citation>
    <scope>NUCLEOTIDE SEQUENCE [LARGE SCALE GENOMIC DNA]</scope>
    <source>
        <strain evidence="2 3">CL Brener</strain>
    </source>
</reference>
<evidence type="ECO:0000256" key="1">
    <source>
        <dbReference type="SAM" id="Phobius"/>
    </source>
</evidence>
<evidence type="ECO:0008006" key="4">
    <source>
        <dbReference type="Google" id="ProtNLM"/>
    </source>
</evidence>
<organism evidence="2 3">
    <name type="scientific">Trypanosoma cruzi (strain CL Brener)</name>
    <dbReference type="NCBI Taxonomy" id="353153"/>
    <lineage>
        <taxon>Eukaryota</taxon>
        <taxon>Discoba</taxon>
        <taxon>Euglenozoa</taxon>
        <taxon>Kinetoplastea</taxon>
        <taxon>Metakinetoplastina</taxon>
        <taxon>Trypanosomatida</taxon>
        <taxon>Trypanosomatidae</taxon>
        <taxon>Trypanosoma</taxon>
        <taxon>Schizotrypanum</taxon>
    </lineage>
</organism>
<evidence type="ECO:0000313" key="2">
    <source>
        <dbReference type="EMBL" id="EAN94793.1"/>
    </source>
</evidence>
<keyword evidence="1" id="KW-0472">Membrane</keyword>
<dbReference type="PaxDb" id="353153-Q4DQJ8"/>
<feature type="transmembrane region" description="Helical" evidence="1">
    <location>
        <begin position="35"/>
        <end position="54"/>
    </location>
</feature>
<evidence type="ECO:0000313" key="3">
    <source>
        <dbReference type="Proteomes" id="UP000002296"/>
    </source>
</evidence>
<feature type="transmembrane region" description="Helical" evidence="1">
    <location>
        <begin position="171"/>
        <end position="193"/>
    </location>
</feature>
<dbReference type="Proteomes" id="UP000002296">
    <property type="component" value="Unassembled WGS sequence"/>
</dbReference>
<dbReference type="RefSeq" id="XP_816644.1">
    <property type="nucleotide sequence ID" value="XM_811551.1"/>
</dbReference>
<dbReference type="GeneID" id="3548566"/>
<comment type="caution">
    <text evidence="2">The sequence shown here is derived from an EMBL/GenBank/DDBJ whole genome shotgun (WGS) entry which is preliminary data.</text>
</comment>
<keyword evidence="3" id="KW-1185">Reference proteome</keyword>
<dbReference type="EMBL" id="AAHK01000252">
    <property type="protein sequence ID" value="EAN94793.1"/>
    <property type="molecule type" value="Genomic_DNA"/>
</dbReference>
<name>Q4DQJ8_TRYCC</name>
<accession>Q4DQJ8</accession>
<dbReference type="KEGG" id="tcr:507723.60"/>
<protein>
    <recommendedName>
        <fullName evidence="4">Transmembrane protein</fullName>
    </recommendedName>
</protein>
<proteinExistence type="predicted"/>
<sequence>MKQQMGNLTDARSLTGRASRQHVEKVKKVRFSDKFAGVVCVVVVFVRMTLVYHLLCVGNGSRRHGLMMRVLLCLLSVSGTVNATADPSTHFSVAAAVVSATPAAVAIAQPDFALRDGEASLLCGRAKVGKTPPEALGTSGRHIYEYQRRVCISMFISRVVAFCTRPWRMKLLLFSFFAALGIPFAPTFCWLVPFSGERLAPSVKLSVSASVCGLTVLESSWKVRIMTAVVTKTLMCCTVDA</sequence>